<dbReference type="Proteomes" id="UP000225740">
    <property type="component" value="Unassembled WGS sequence"/>
</dbReference>
<dbReference type="AlphaFoldDB" id="A0A2G1WAB9"/>
<proteinExistence type="predicted"/>
<evidence type="ECO:0000313" key="1">
    <source>
        <dbReference type="EMBL" id="PHQ35599.1"/>
    </source>
</evidence>
<sequence>METYIRFQTQLRCSDTGRPAGIFVAAGRVEDRTTLPNATRERLHEVLTWFNRNLTVPKLDKADLRCLFWFRSDSQPVISRLWELAYLLEDEGVFVSKVRTRQPGMIVYRDEHQVAAKPQRKKQALRV</sequence>
<reference evidence="1 2" key="1">
    <citation type="submission" date="2017-06" db="EMBL/GenBank/DDBJ databases">
        <title>Description of Rhodopirellula bahusiensis sp. nov.</title>
        <authorList>
            <person name="Kizina J."/>
            <person name="Harder J."/>
        </authorList>
    </citation>
    <scope>NUCLEOTIDE SEQUENCE [LARGE SCALE GENOMIC DNA]</scope>
    <source>
        <strain evidence="1 2">SWK21</strain>
    </source>
</reference>
<keyword evidence="2" id="KW-1185">Reference proteome</keyword>
<dbReference type="RefSeq" id="WP_099260234.1">
    <property type="nucleotide sequence ID" value="NZ_NIZW01000006.1"/>
</dbReference>
<dbReference type="GeneID" id="90608153"/>
<evidence type="ECO:0000313" key="2">
    <source>
        <dbReference type="Proteomes" id="UP000225740"/>
    </source>
</evidence>
<accession>A0A2G1WAB9</accession>
<name>A0A2G1WAB9_9BACT</name>
<organism evidence="1 2">
    <name type="scientific">Rhodopirellula bahusiensis</name>
    <dbReference type="NCBI Taxonomy" id="2014065"/>
    <lineage>
        <taxon>Bacteria</taxon>
        <taxon>Pseudomonadati</taxon>
        <taxon>Planctomycetota</taxon>
        <taxon>Planctomycetia</taxon>
        <taxon>Pirellulales</taxon>
        <taxon>Pirellulaceae</taxon>
        <taxon>Rhodopirellula</taxon>
    </lineage>
</organism>
<gene>
    <name evidence="1" type="ORF">CEE69_08110</name>
</gene>
<comment type="caution">
    <text evidence="1">The sequence shown here is derived from an EMBL/GenBank/DDBJ whole genome shotgun (WGS) entry which is preliminary data.</text>
</comment>
<protein>
    <submittedName>
        <fullName evidence="1">Uncharacterized protein</fullName>
    </submittedName>
</protein>
<dbReference type="OrthoDB" id="8911044at2"/>
<dbReference type="EMBL" id="NIZW01000006">
    <property type="protein sequence ID" value="PHQ35599.1"/>
    <property type="molecule type" value="Genomic_DNA"/>
</dbReference>